<evidence type="ECO:0000256" key="3">
    <source>
        <dbReference type="SAM" id="MobiDB-lite"/>
    </source>
</evidence>
<dbReference type="PROSITE" id="PS51755">
    <property type="entry name" value="OMPR_PHOB"/>
    <property type="match status" value="1"/>
</dbReference>
<dbReference type="InterPro" id="IPR027417">
    <property type="entry name" value="P-loop_NTPase"/>
</dbReference>
<protein>
    <recommendedName>
        <fullName evidence="4">OmpR/PhoB-type domain-containing protein</fullName>
    </recommendedName>
</protein>
<dbReference type="Gene3D" id="1.10.10.10">
    <property type="entry name" value="Winged helix-like DNA-binding domain superfamily/Winged helix DNA-binding domain"/>
    <property type="match status" value="1"/>
</dbReference>
<evidence type="ECO:0000313" key="6">
    <source>
        <dbReference type="Proteomes" id="UP001156905"/>
    </source>
</evidence>
<proteinExistence type="predicted"/>
<dbReference type="Gene3D" id="3.40.50.300">
    <property type="entry name" value="P-loop containing nucleotide triphosphate hydrolases"/>
    <property type="match status" value="1"/>
</dbReference>
<dbReference type="SMART" id="SM00862">
    <property type="entry name" value="Trans_reg_C"/>
    <property type="match status" value="1"/>
</dbReference>
<dbReference type="PANTHER" id="PTHR47691:SF3">
    <property type="entry name" value="HTH-TYPE TRANSCRIPTIONAL REGULATOR RV0890C-RELATED"/>
    <property type="match status" value="1"/>
</dbReference>
<reference evidence="6" key="1">
    <citation type="journal article" date="2019" name="Int. J. Syst. Evol. Microbiol.">
        <title>The Global Catalogue of Microorganisms (GCM) 10K type strain sequencing project: providing services to taxonomists for standard genome sequencing and annotation.</title>
        <authorList>
            <consortium name="The Broad Institute Genomics Platform"/>
            <consortium name="The Broad Institute Genome Sequencing Center for Infectious Disease"/>
            <person name="Wu L."/>
            <person name="Ma J."/>
        </authorList>
    </citation>
    <scope>NUCLEOTIDE SEQUENCE [LARGE SCALE GENOMIC DNA]</scope>
    <source>
        <strain evidence="6">NBRC 102520</strain>
    </source>
</reference>
<gene>
    <name evidence="5" type="ORF">GCM10007857_03110</name>
</gene>
<feature type="DNA-binding region" description="OmpR/PhoB-type" evidence="2">
    <location>
        <begin position="6"/>
        <end position="104"/>
    </location>
</feature>
<name>A0ABQ6AU24_9BRAD</name>
<dbReference type="PANTHER" id="PTHR47691">
    <property type="entry name" value="REGULATOR-RELATED"/>
    <property type="match status" value="1"/>
</dbReference>
<keyword evidence="6" id="KW-1185">Reference proteome</keyword>
<dbReference type="PRINTS" id="PR00364">
    <property type="entry name" value="DISEASERSIST"/>
</dbReference>
<dbReference type="InterPro" id="IPR002182">
    <property type="entry name" value="NB-ARC"/>
</dbReference>
<dbReference type="InterPro" id="IPR016032">
    <property type="entry name" value="Sig_transdc_resp-reg_C-effctor"/>
</dbReference>
<organism evidence="5 6">
    <name type="scientific">Bradyrhizobium iriomotense</name>
    <dbReference type="NCBI Taxonomy" id="441950"/>
    <lineage>
        <taxon>Bacteria</taxon>
        <taxon>Pseudomonadati</taxon>
        <taxon>Pseudomonadota</taxon>
        <taxon>Alphaproteobacteria</taxon>
        <taxon>Hyphomicrobiales</taxon>
        <taxon>Nitrobacteraceae</taxon>
        <taxon>Bradyrhizobium</taxon>
    </lineage>
</organism>
<evidence type="ECO:0000313" key="5">
    <source>
        <dbReference type="EMBL" id="GLR83601.1"/>
    </source>
</evidence>
<dbReference type="Pfam" id="PF00931">
    <property type="entry name" value="NB-ARC"/>
    <property type="match status" value="1"/>
</dbReference>
<feature type="region of interest" description="Disordered" evidence="3">
    <location>
        <begin position="529"/>
        <end position="558"/>
    </location>
</feature>
<comment type="caution">
    <text evidence="5">The sequence shown here is derived from an EMBL/GenBank/DDBJ whole genome shotgun (WGS) entry which is preliminary data.</text>
</comment>
<evidence type="ECO:0000259" key="4">
    <source>
        <dbReference type="PROSITE" id="PS51755"/>
    </source>
</evidence>
<dbReference type="InterPro" id="IPR036388">
    <property type="entry name" value="WH-like_DNA-bd_sf"/>
</dbReference>
<dbReference type="SUPFAM" id="SSF46894">
    <property type="entry name" value="C-terminal effector domain of the bipartite response regulators"/>
    <property type="match status" value="1"/>
</dbReference>
<evidence type="ECO:0000256" key="1">
    <source>
        <dbReference type="ARBA" id="ARBA00023125"/>
    </source>
</evidence>
<dbReference type="Proteomes" id="UP001156905">
    <property type="component" value="Unassembled WGS sequence"/>
</dbReference>
<dbReference type="CDD" id="cd00383">
    <property type="entry name" value="trans_reg_C"/>
    <property type="match status" value="1"/>
</dbReference>
<dbReference type="SUPFAM" id="SSF52540">
    <property type="entry name" value="P-loop containing nucleoside triphosphate hydrolases"/>
    <property type="match status" value="1"/>
</dbReference>
<dbReference type="EMBL" id="BSOW01000001">
    <property type="protein sequence ID" value="GLR83601.1"/>
    <property type="molecule type" value="Genomic_DNA"/>
</dbReference>
<dbReference type="InterPro" id="IPR001867">
    <property type="entry name" value="OmpR/PhoB-type_DNA-bd"/>
</dbReference>
<keyword evidence="1 2" id="KW-0238">DNA-binding</keyword>
<dbReference type="Pfam" id="PF00486">
    <property type="entry name" value="Trans_reg_C"/>
    <property type="match status" value="1"/>
</dbReference>
<sequence length="558" mass="60782">MSGSAVRGLSFGPFELLRDQRVLLRDGVVLPLGDRALDLLVYLAERPGEIVAKKELIDHVWPSVNVEEGSLRVHIAAIRKALGDGQFGDRYIANVQGRGYSFIGAINREAGAASTDDISHSRLPLRHARMIGRDAVVAEVKDGLREDRFVTLLGPGGIGKTTIAVDVGHAVAEEFDGEAFFVDLASLTDPQHVARTIGTSLGLGLGSSAPDQELVELVRSRRLLVILDNCEHVIDAVASIAEQLYQEAAQVHILATSREMLRVEGERCYHVPPFEVPPGDSGQTADAIRRFPAVQLFADRVMKDRGSALGDAEILLVVEMCRELDGVPLAIDLAARHAAGLGVKNTFARLASRAELMKLDHRTNVARHRTLKATLDWSADLLTEFESIVFRRIAPFVDYFTLEGARYVAGDSDWSEGQFFDAIAGLAGKSLIATRLVQGQPHYRLLNTTRAYALDRLEEHAEADAIFARHARYMTEQLESQSPSPPPQGTERAAVWSSQLSDIRAALEWSVGPRGDSEIARRLATASAAFDRAQGGPVSAVREHTEHARGRPQAGVKA</sequence>
<accession>A0ABQ6AU24</accession>
<evidence type="ECO:0000256" key="2">
    <source>
        <dbReference type="PROSITE-ProRule" id="PRU01091"/>
    </source>
</evidence>
<feature type="domain" description="OmpR/PhoB-type" evidence="4">
    <location>
        <begin position="6"/>
        <end position="104"/>
    </location>
</feature>